<keyword evidence="2" id="KW-1185">Reference proteome</keyword>
<evidence type="ECO:0000313" key="1">
    <source>
        <dbReference type="EMBL" id="KAE9612417.1"/>
    </source>
</evidence>
<dbReference type="AlphaFoldDB" id="A0A6A4QEP8"/>
<accession>A0A6A4QEP8</accession>
<protein>
    <submittedName>
        <fullName evidence="1">Uncharacterized protein</fullName>
    </submittedName>
</protein>
<name>A0A6A4QEP8_LUPAL</name>
<evidence type="ECO:0000313" key="2">
    <source>
        <dbReference type="Proteomes" id="UP000447434"/>
    </source>
</evidence>
<dbReference type="EMBL" id="WOCE01000006">
    <property type="protein sequence ID" value="KAE9612417.1"/>
    <property type="molecule type" value="Genomic_DNA"/>
</dbReference>
<dbReference type="Proteomes" id="UP000447434">
    <property type="component" value="Chromosome 6"/>
</dbReference>
<sequence>MIGGWSIRSSIFSHLFFTPPLHKVALRPKVPRGIWLVNRHIVRPHIVFIHLTLVDQGRKIRYLLMSKHHLQLGLQAQLKLSTFGPPIHLQLIVRAVFVQFLDLGRIFPQR</sequence>
<comment type="caution">
    <text evidence="1">The sequence shown here is derived from an EMBL/GenBank/DDBJ whole genome shotgun (WGS) entry which is preliminary data.</text>
</comment>
<reference evidence="2" key="1">
    <citation type="journal article" date="2020" name="Nat. Commun.">
        <title>Genome sequence of the cluster root forming white lupin.</title>
        <authorList>
            <person name="Hufnagel B."/>
            <person name="Marques A."/>
            <person name="Soriano A."/>
            <person name="Marques L."/>
            <person name="Divol F."/>
            <person name="Doumas P."/>
            <person name="Sallet E."/>
            <person name="Mancinotti D."/>
            <person name="Carrere S."/>
            <person name="Marande W."/>
            <person name="Arribat S."/>
            <person name="Keller J."/>
            <person name="Huneau C."/>
            <person name="Blein T."/>
            <person name="Aime D."/>
            <person name="Laguerre M."/>
            <person name="Taylor J."/>
            <person name="Schubert V."/>
            <person name="Nelson M."/>
            <person name="Geu-Flores F."/>
            <person name="Crespi M."/>
            <person name="Gallardo-Guerrero K."/>
            <person name="Delaux P.-M."/>
            <person name="Salse J."/>
            <person name="Berges H."/>
            <person name="Guyot R."/>
            <person name="Gouzy J."/>
            <person name="Peret B."/>
        </authorList>
    </citation>
    <scope>NUCLEOTIDE SEQUENCE [LARGE SCALE GENOMIC DNA]</scope>
    <source>
        <strain evidence="2">cv. Amiga</strain>
    </source>
</reference>
<organism evidence="1 2">
    <name type="scientific">Lupinus albus</name>
    <name type="common">White lupine</name>
    <name type="synonym">Lupinus termis</name>
    <dbReference type="NCBI Taxonomy" id="3870"/>
    <lineage>
        <taxon>Eukaryota</taxon>
        <taxon>Viridiplantae</taxon>
        <taxon>Streptophyta</taxon>
        <taxon>Embryophyta</taxon>
        <taxon>Tracheophyta</taxon>
        <taxon>Spermatophyta</taxon>
        <taxon>Magnoliopsida</taxon>
        <taxon>eudicotyledons</taxon>
        <taxon>Gunneridae</taxon>
        <taxon>Pentapetalae</taxon>
        <taxon>rosids</taxon>
        <taxon>fabids</taxon>
        <taxon>Fabales</taxon>
        <taxon>Fabaceae</taxon>
        <taxon>Papilionoideae</taxon>
        <taxon>50 kb inversion clade</taxon>
        <taxon>genistoids sensu lato</taxon>
        <taxon>core genistoids</taxon>
        <taxon>Genisteae</taxon>
        <taxon>Lupinus</taxon>
    </lineage>
</organism>
<gene>
    <name evidence="1" type="ORF">Lalb_Chr06g0172851</name>
</gene>
<proteinExistence type="predicted"/>